<evidence type="ECO:0000313" key="2">
    <source>
        <dbReference type="Proteomes" id="UP000051461"/>
    </source>
</evidence>
<dbReference type="AlphaFoldDB" id="A0A0R1HA22"/>
<comment type="caution">
    <text evidence="1">The sequence shown here is derived from an EMBL/GenBank/DDBJ whole genome shotgun (WGS) entry which is preliminary data.</text>
</comment>
<proteinExistence type="predicted"/>
<protein>
    <submittedName>
        <fullName evidence="1">Uncharacterized protein</fullName>
    </submittedName>
</protein>
<sequence>MEIGFETSIEGNIDFDGMISRLKEIDGKKVTAGLFGGFAQKKAMWQEYGTSRGIPSRPFLRNTLYQKSASWSAFVGPKIVALLEGGGANFMPELGKKMVDDIHATIDGGGFAPLAPATIQRKGSSKPLVDTGGMYGAVSFREE</sequence>
<dbReference type="RefSeq" id="WP_057903235.1">
    <property type="nucleotide sequence ID" value="NZ_AZDA01000003.1"/>
</dbReference>
<evidence type="ECO:0000313" key="1">
    <source>
        <dbReference type="EMBL" id="KRK40801.1"/>
    </source>
</evidence>
<dbReference type="OrthoDB" id="8612906at2"/>
<keyword evidence="2" id="KW-1185">Reference proteome</keyword>
<reference evidence="1 2" key="1">
    <citation type="journal article" date="2015" name="Genome Announc.">
        <title>Expanding the biotechnology potential of lactobacilli through comparative genomics of 213 strains and associated genera.</title>
        <authorList>
            <person name="Sun Z."/>
            <person name="Harris H.M."/>
            <person name="McCann A."/>
            <person name="Guo C."/>
            <person name="Argimon S."/>
            <person name="Zhang W."/>
            <person name="Yang X."/>
            <person name="Jeffery I.B."/>
            <person name="Cooney J.C."/>
            <person name="Kagawa T.F."/>
            <person name="Liu W."/>
            <person name="Song Y."/>
            <person name="Salvetti E."/>
            <person name="Wrobel A."/>
            <person name="Rasinkangas P."/>
            <person name="Parkhill J."/>
            <person name="Rea M.C."/>
            <person name="O'Sullivan O."/>
            <person name="Ritari J."/>
            <person name="Douillard F.P."/>
            <person name="Paul Ross R."/>
            <person name="Yang R."/>
            <person name="Briner A.E."/>
            <person name="Felis G.E."/>
            <person name="de Vos W.M."/>
            <person name="Barrangou R."/>
            <person name="Klaenhammer T.R."/>
            <person name="Caufield P.W."/>
            <person name="Cui Y."/>
            <person name="Zhang H."/>
            <person name="O'Toole P.W."/>
        </authorList>
    </citation>
    <scope>NUCLEOTIDE SEQUENCE [LARGE SCALE GENOMIC DNA]</scope>
    <source>
        <strain evidence="1 2">DSM 20003</strain>
    </source>
</reference>
<dbReference type="PATRIC" id="fig|1423726.3.peg.2646"/>
<name>A0A0R1HA22_9LACO</name>
<organism evidence="1 2">
    <name type="scientific">Loigolactobacillus bifermentans DSM 20003</name>
    <dbReference type="NCBI Taxonomy" id="1423726"/>
    <lineage>
        <taxon>Bacteria</taxon>
        <taxon>Bacillati</taxon>
        <taxon>Bacillota</taxon>
        <taxon>Bacilli</taxon>
        <taxon>Lactobacillales</taxon>
        <taxon>Lactobacillaceae</taxon>
        <taxon>Loigolactobacillus</taxon>
    </lineage>
</organism>
<dbReference type="STRING" id="1423726.FC07_GL002550"/>
<dbReference type="Proteomes" id="UP000051461">
    <property type="component" value="Unassembled WGS sequence"/>
</dbReference>
<gene>
    <name evidence="1" type="ORF">FC07_GL002550</name>
</gene>
<accession>A0A0R1HA22</accession>
<dbReference type="EMBL" id="AZDA01000003">
    <property type="protein sequence ID" value="KRK40801.1"/>
    <property type="molecule type" value="Genomic_DNA"/>
</dbReference>